<comment type="function">
    <text evidence="5">Catalyzes the reversible hydration of carbon dioxide to form bicarbonate.</text>
</comment>
<accession>A0A1H8US15</accession>
<feature type="binding site" evidence="7">
    <location>
        <position position="91"/>
    </location>
    <ligand>
        <name>Zn(2+)</name>
        <dbReference type="ChEBI" id="CHEBI:29105"/>
    </ligand>
</feature>
<evidence type="ECO:0000313" key="8">
    <source>
        <dbReference type="EMBL" id="SEP05961.1"/>
    </source>
</evidence>
<dbReference type="STRING" id="394193.SAMN04489732_103433"/>
<name>A0A1H8US15_9PSEU</name>
<dbReference type="GO" id="GO:0004089">
    <property type="term" value="F:carbonate dehydratase activity"/>
    <property type="evidence" value="ECO:0007669"/>
    <property type="project" value="UniProtKB-EC"/>
</dbReference>
<evidence type="ECO:0000313" key="9">
    <source>
        <dbReference type="Proteomes" id="UP000198582"/>
    </source>
</evidence>
<dbReference type="Gene3D" id="3.40.1050.10">
    <property type="entry name" value="Carbonic anhydrase"/>
    <property type="match status" value="1"/>
</dbReference>
<protein>
    <recommendedName>
        <fullName evidence="2">carbonic anhydrase</fullName>
        <ecNumber evidence="2">4.2.1.1</ecNumber>
    </recommendedName>
</protein>
<dbReference type="InterPro" id="IPR001765">
    <property type="entry name" value="Carbonic_anhydrase"/>
</dbReference>
<keyword evidence="9" id="KW-1185">Reference proteome</keyword>
<comment type="similarity">
    <text evidence="1">Belongs to the beta-class carbonic anhydrase family.</text>
</comment>
<gene>
    <name evidence="8" type="ORF">SAMN04489732_103433</name>
</gene>
<dbReference type="InterPro" id="IPR036874">
    <property type="entry name" value="Carbonic_anhydrase_sf"/>
</dbReference>
<dbReference type="OrthoDB" id="8968066at2"/>
<comment type="catalytic activity">
    <reaction evidence="6">
        <text>hydrogencarbonate + H(+) = CO2 + H2O</text>
        <dbReference type="Rhea" id="RHEA:10748"/>
        <dbReference type="ChEBI" id="CHEBI:15377"/>
        <dbReference type="ChEBI" id="CHEBI:15378"/>
        <dbReference type="ChEBI" id="CHEBI:16526"/>
        <dbReference type="ChEBI" id="CHEBI:17544"/>
        <dbReference type="EC" id="4.2.1.1"/>
    </reaction>
</comment>
<dbReference type="PANTHER" id="PTHR43175">
    <property type="entry name" value="CARBONIC ANHYDRASE"/>
    <property type="match status" value="1"/>
</dbReference>
<evidence type="ECO:0000256" key="4">
    <source>
        <dbReference type="ARBA" id="ARBA00022833"/>
    </source>
</evidence>
<evidence type="ECO:0000256" key="2">
    <source>
        <dbReference type="ARBA" id="ARBA00012925"/>
    </source>
</evidence>
<dbReference type="GO" id="GO:0008270">
    <property type="term" value="F:zinc ion binding"/>
    <property type="evidence" value="ECO:0007669"/>
    <property type="project" value="InterPro"/>
</dbReference>
<dbReference type="Proteomes" id="UP000198582">
    <property type="component" value="Unassembled WGS sequence"/>
</dbReference>
<dbReference type="CDD" id="cd03379">
    <property type="entry name" value="beta_CA_cladeD"/>
    <property type="match status" value="1"/>
</dbReference>
<dbReference type="SMART" id="SM00947">
    <property type="entry name" value="Pro_CA"/>
    <property type="match status" value="1"/>
</dbReference>
<dbReference type="AlphaFoldDB" id="A0A1H8US15"/>
<feature type="binding site" evidence="7">
    <location>
        <position position="37"/>
    </location>
    <ligand>
        <name>Zn(2+)</name>
        <dbReference type="ChEBI" id="CHEBI:29105"/>
    </ligand>
</feature>
<organism evidence="8 9">
    <name type="scientific">Amycolatopsis saalfeldensis</name>
    <dbReference type="NCBI Taxonomy" id="394193"/>
    <lineage>
        <taxon>Bacteria</taxon>
        <taxon>Bacillati</taxon>
        <taxon>Actinomycetota</taxon>
        <taxon>Actinomycetes</taxon>
        <taxon>Pseudonocardiales</taxon>
        <taxon>Pseudonocardiaceae</taxon>
        <taxon>Amycolatopsis</taxon>
    </lineage>
</organism>
<dbReference type="Pfam" id="PF00484">
    <property type="entry name" value="Pro_CA"/>
    <property type="match status" value="1"/>
</dbReference>
<evidence type="ECO:0000256" key="3">
    <source>
        <dbReference type="ARBA" id="ARBA00022723"/>
    </source>
</evidence>
<evidence type="ECO:0000256" key="5">
    <source>
        <dbReference type="ARBA" id="ARBA00024993"/>
    </source>
</evidence>
<comment type="cofactor">
    <cofactor evidence="7">
        <name>Zn(2+)</name>
        <dbReference type="ChEBI" id="CHEBI:29105"/>
    </cofactor>
    <text evidence="7">Binds 1 zinc ion per subunit.</text>
</comment>
<dbReference type="RefSeq" id="WP_091615711.1">
    <property type="nucleotide sequence ID" value="NZ_FOEF01000003.1"/>
</dbReference>
<reference evidence="9" key="1">
    <citation type="submission" date="2016-10" db="EMBL/GenBank/DDBJ databases">
        <authorList>
            <person name="Varghese N."/>
            <person name="Submissions S."/>
        </authorList>
    </citation>
    <scope>NUCLEOTIDE SEQUENCE [LARGE SCALE GENOMIC DNA]</scope>
    <source>
        <strain evidence="9">DSM 44993</strain>
    </source>
</reference>
<evidence type="ECO:0000256" key="7">
    <source>
        <dbReference type="PIRSR" id="PIRSR601765-1"/>
    </source>
</evidence>
<evidence type="ECO:0000256" key="6">
    <source>
        <dbReference type="ARBA" id="ARBA00048348"/>
    </source>
</evidence>
<keyword evidence="3 7" id="KW-0479">Metal-binding</keyword>
<keyword evidence="4 7" id="KW-0862">Zinc</keyword>
<sequence length="162" mass="17586">MSVTDELLANNAEYAAGFSGPLPLPPAKRVAVVACMDARINVYGVLGLNEGEAHVIRNAGGVITEDEIRSLAISQRLLGTEEIILIHHTDCGMLTFTDDEFKKSIQEEVGVKPAWAAEAFTDLDTDVRQSLARIRTSAFIPRKDSVRGFVFDVATGRLNEVA</sequence>
<feature type="binding site" evidence="7">
    <location>
        <position position="35"/>
    </location>
    <ligand>
        <name>Zn(2+)</name>
        <dbReference type="ChEBI" id="CHEBI:29105"/>
    </ligand>
</feature>
<evidence type="ECO:0000256" key="1">
    <source>
        <dbReference type="ARBA" id="ARBA00006217"/>
    </source>
</evidence>
<dbReference type="SUPFAM" id="SSF53056">
    <property type="entry name" value="beta-carbonic anhydrase, cab"/>
    <property type="match status" value="1"/>
</dbReference>
<dbReference type="EC" id="4.2.1.1" evidence="2"/>
<proteinExistence type="inferred from homology"/>
<feature type="binding site" evidence="7">
    <location>
        <position position="88"/>
    </location>
    <ligand>
        <name>Zn(2+)</name>
        <dbReference type="ChEBI" id="CHEBI:29105"/>
    </ligand>
</feature>
<dbReference type="EMBL" id="FOEF01000003">
    <property type="protein sequence ID" value="SEP05961.1"/>
    <property type="molecule type" value="Genomic_DNA"/>
</dbReference>
<dbReference type="PANTHER" id="PTHR43175:SF3">
    <property type="entry name" value="CARBON DISULFIDE HYDROLASE"/>
    <property type="match status" value="1"/>
</dbReference>